<feature type="compositionally biased region" description="Basic and acidic residues" evidence="1">
    <location>
        <begin position="355"/>
        <end position="366"/>
    </location>
</feature>
<name>A0AAD4NTF0_9PLEO</name>
<feature type="compositionally biased region" description="Basic and acidic residues" evidence="1">
    <location>
        <begin position="219"/>
        <end position="228"/>
    </location>
</feature>
<feature type="region of interest" description="Disordered" evidence="1">
    <location>
        <begin position="166"/>
        <end position="374"/>
    </location>
</feature>
<feature type="compositionally biased region" description="Basic and acidic residues" evidence="1">
    <location>
        <begin position="557"/>
        <end position="569"/>
    </location>
</feature>
<feature type="region of interest" description="Disordered" evidence="1">
    <location>
        <begin position="399"/>
        <end position="452"/>
    </location>
</feature>
<feature type="compositionally biased region" description="Polar residues" evidence="1">
    <location>
        <begin position="21"/>
        <end position="43"/>
    </location>
</feature>
<gene>
    <name evidence="2" type="ORF">G6011_03828</name>
</gene>
<feature type="region of interest" description="Disordered" evidence="1">
    <location>
        <begin position="539"/>
        <end position="578"/>
    </location>
</feature>
<evidence type="ECO:0000313" key="2">
    <source>
        <dbReference type="EMBL" id="KAG9193793.1"/>
    </source>
</evidence>
<comment type="caution">
    <text evidence="2">The sequence shown here is derived from an EMBL/GenBank/DDBJ whole genome shotgun (WGS) entry which is preliminary data.</text>
</comment>
<feature type="compositionally biased region" description="Polar residues" evidence="1">
    <location>
        <begin position="108"/>
        <end position="129"/>
    </location>
</feature>
<sequence length="594" mass="66689">MASYFDLPPSQKAAPAASIDQIPQDQRTQLGRMSNLMSPTLTQILEGLGDEHSDSDSSERGLSEEDQHPIQHTKKAVEPQRLSQDKQKHVAAQAPRPSSLSPSRSSLKSATNKSSIHSKPSSARGSGESSAKPRQKQPHMARFHSLRSILFQQRIEDQMKIVTQEDCQKEQNAADKWHKQHEERQMHHTRTPEKDGSAKSGIGSRLRTTVKRMTMKDAGNMEKIREDGAPVEFNDRASTASSDMEEEQRNPCESDEESIDHSDVEKLVRWVSRRDSPSDGERRKDSSVVEAKEDSGHESLGPSDVDDLVSYASRKSDIKETNPFNDAHSGYSDASTESDSELREVSSDEEEDADDLVRWISHRDGPKAGPVRRNLQRAELDSDVGEHYESDVPELGRWFKRHDGTSGESAASTPVKETFSEIDEEEQRGRQRSRESIEPIQEKRHITDDDVDELVRWVSRKDSRQQESLAARDENPIDYVKGEEEEKQHQIGMSVDDGSLSNIDLLDIVEHARKTSGDTASSPPTELSAVETGDLKILRDEKTKAVTPDRNSQLDLDGQRESLDEKKQELGMSLDDESLDHSDVQDLIAHVKKL</sequence>
<feature type="compositionally biased region" description="Basic and acidic residues" evidence="1">
    <location>
        <begin position="49"/>
        <end position="88"/>
    </location>
</feature>
<dbReference type="EMBL" id="JAANER010000002">
    <property type="protein sequence ID" value="KAG9193793.1"/>
    <property type="molecule type" value="Genomic_DNA"/>
</dbReference>
<protein>
    <submittedName>
        <fullName evidence="2">Uncharacterized protein</fullName>
    </submittedName>
</protein>
<feature type="region of interest" description="Disordered" evidence="1">
    <location>
        <begin position="1"/>
        <end position="146"/>
    </location>
</feature>
<feature type="compositionally biased region" description="Low complexity" evidence="1">
    <location>
        <begin position="95"/>
        <end position="107"/>
    </location>
</feature>
<organism evidence="2 3">
    <name type="scientific">Alternaria panax</name>
    <dbReference type="NCBI Taxonomy" id="48097"/>
    <lineage>
        <taxon>Eukaryota</taxon>
        <taxon>Fungi</taxon>
        <taxon>Dikarya</taxon>
        <taxon>Ascomycota</taxon>
        <taxon>Pezizomycotina</taxon>
        <taxon>Dothideomycetes</taxon>
        <taxon>Pleosporomycetidae</taxon>
        <taxon>Pleosporales</taxon>
        <taxon>Pleosporineae</taxon>
        <taxon>Pleosporaceae</taxon>
        <taxon>Alternaria</taxon>
        <taxon>Alternaria sect. Panax</taxon>
    </lineage>
</organism>
<feature type="compositionally biased region" description="Basic residues" evidence="1">
    <location>
        <begin position="133"/>
        <end position="145"/>
    </location>
</feature>
<feature type="compositionally biased region" description="Basic and acidic residues" evidence="1">
    <location>
        <begin position="259"/>
        <end position="297"/>
    </location>
</feature>
<proteinExistence type="predicted"/>
<dbReference type="Proteomes" id="UP001199106">
    <property type="component" value="Unassembled WGS sequence"/>
</dbReference>
<evidence type="ECO:0000256" key="1">
    <source>
        <dbReference type="SAM" id="MobiDB-lite"/>
    </source>
</evidence>
<feature type="compositionally biased region" description="Basic and acidic residues" evidence="1">
    <location>
        <begin position="427"/>
        <end position="452"/>
    </location>
</feature>
<evidence type="ECO:0000313" key="3">
    <source>
        <dbReference type="Proteomes" id="UP001199106"/>
    </source>
</evidence>
<reference evidence="2" key="1">
    <citation type="submission" date="2021-07" db="EMBL/GenBank/DDBJ databases">
        <title>Genome Resource of American Ginseng Black Spot Pathogen Alternaria panax.</title>
        <authorList>
            <person name="Qiu C."/>
            <person name="Wang W."/>
            <person name="Liu Z."/>
        </authorList>
    </citation>
    <scope>NUCLEOTIDE SEQUENCE</scope>
    <source>
        <strain evidence="2">BNCC115425</strain>
    </source>
</reference>
<feature type="compositionally biased region" description="Basic and acidic residues" evidence="1">
    <location>
        <begin position="166"/>
        <end position="197"/>
    </location>
</feature>
<dbReference type="AlphaFoldDB" id="A0AAD4NTF0"/>
<keyword evidence="3" id="KW-1185">Reference proteome</keyword>
<accession>A0AAD4NTF0</accession>